<dbReference type="Proteomes" id="UP000694557">
    <property type="component" value="Unassembled WGS sequence"/>
</dbReference>
<evidence type="ECO:0000313" key="3">
    <source>
        <dbReference type="Proteomes" id="UP000694557"/>
    </source>
</evidence>
<keyword evidence="3" id="KW-1185">Reference proteome</keyword>
<name>A0A8C7MVV4_ONCKI</name>
<dbReference type="Ensembl" id="ENSOKIT00005088780.1">
    <property type="protein sequence ID" value="ENSOKIP00005083188.1"/>
    <property type="gene ID" value="ENSOKIG00005036050.1"/>
</dbReference>
<evidence type="ECO:0000313" key="2">
    <source>
        <dbReference type="Ensembl" id="ENSOKIP00005083188.1"/>
    </source>
</evidence>
<gene>
    <name evidence="2" type="primary">LOC109871697</name>
</gene>
<feature type="region of interest" description="Disordered" evidence="1">
    <location>
        <begin position="38"/>
        <end position="66"/>
    </location>
</feature>
<dbReference type="AlphaFoldDB" id="A0A8C7MVV4"/>
<feature type="compositionally biased region" description="Basic and acidic residues" evidence="1">
    <location>
        <begin position="38"/>
        <end position="55"/>
    </location>
</feature>
<proteinExistence type="predicted"/>
<evidence type="ECO:0000256" key="1">
    <source>
        <dbReference type="SAM" id="MobiDB-lite"/>
    </source>
</evidence>
<reference evidence="2" key="2">
    <citation type="submission" date="2025-09" db="UniProtKB">
        <authorList>
            <consortium name="Ensembl"/>
        </authorList>
    </citation>
    <scope>IDENTIFICATION</scope>
</reference>
<dbReference type="GeneTree" id="ENSGT00390000013063"/>
<reference evidence="2" key="1">
    <citation type="submission" date="2025-08" db="UniProtKB">
        <authorList>
            <consortium name="Ensembl"/>
        </authorList>
    </citation>
    <scope>IDENTIFICATION</scope>
</reference>
<protein>
    <submittedName>
        <fullName evidence="2">Presenilin associated, rhomboid-like a</fullName>
    </submittedName>
</protein>
<accession>A0A8C7MVV4</accession>
<organism evidence="2 3">
    <name type="scientific">Oncorhynchus kisutch</name>
    <name type="common">Coho salmon</name>
    <name type="synonym">Salmo kisutch</name>
    <dbReference type="NCBI Taxonomy" id="8019"/>
    <lineage>
        <taxon>Eukaryota</taxon>
        <taxon>Metazoa</taxon>
        <taxon>Chordata</taxon>
        <taxon>Craniata</taxon>
        <taxon>Vertebrata</taxon>
        <taxon>Euteleostomi</taxon>
        <taxon>Actinopterygii</taxon>
        <taxon>Neopterygii</taxon>
        <taxon>Teleostei</taxon>
        <taxon>Protacanthopterygii</taxon>
        <taxon>Salmoniformes</taxon>
        <taxon>Salmonidae</taxon>
        <taxon>Salmoninae</taxon>
        <taxon>Oncorhynchus</taxon>
    </lineage>
</organism>
<sequence length="102" mass="11543">MAWRGYFVKWTKTECINSVSTVSRGSRFTLHPQQRCGFRKEARKPETWKRDRGIPEETGPPPSEAADAVVSRKVVLFLVLMPGDIQLTAVEGGTQHPKPLFF</sequence>